<feature type="coiled-coil region" evidence="1">
    <location>
        <begin position="123"/>
        <end position="220"/>
    </location>
</feature>
<feature type="coiled-coil region" evidence="1">
    <location>
        <begin position="287"/>
        <end position="346"/>
    </location>
</feature>
<dbReference type="Proteomes" id="UP000320333">
    <property type="component" value="Unassembled WGS sequence"/>
</dbReference>
<keyword evidence="3" id="KW-1185">Reference proteome</keyword>
<proteinExistence type="predicted"/>
<evidence type="ECO:0000256" key="1">
    <source>
        <dbReference type="SAM" id="Coils"/>
    </source>
</evidence>
<protein>
    <recommendedName>
        <fullName evidence="4">Coiled-coil domain-containing protein 39</fullName>
    </recommendedName>
</protein>
<evidence type="ECO:0008006" key="4">
    <source>
        <dbReference type="Google" id="ProtNLM"/>
    </source>
</evidence>
<evidence type="ECO:0000313" key="2">
    <source>
        <dbReference type="EMBL" id="TPX38692.1"/>
    </source>
</evidence>
<name>A0A507CGR0_9FUNG</name>
<dbReference type="AlphaFoldDB" id="A0A507CGR0"/>
<evidence type="ECO:0000313" key="3">
    <source>
        <dbReference type="Proteomes" id="UP000320333"/>
    </source>
</evidence>
<dbReference type="PANTHER" id="PTHR16275:SF8">
    <property type="entry name" value="COILED-COIL DOMAIN-CONTAINING PROTEIN 40"/>
    <property type="match status" value="1"/>
</dbReference>
<gene>
    <name evidence="2" type="ORF">CcCBS67573_g10703</name>
</gene>
<sequence>MERCKSLEAERDAFRLELKALSSMNMTAVTDLTGAKCKLEEAHDKATKLAEINSTYSSDLKIHKRIESKIKKELQYVDQRRRLAETDLEDQKKITEKLVLNRNEMDLIMEAQKQETAIANQTIAKMHFEITALKTDKKRLEKQWEESMSAMSKRDLTFQSVEEQKETVQENLSISEMEKRALRNELETVTRKFNAKELDCKGLEDQIQFLHTSLRTLESKQREVRSSLTEAQVAESLYKQELDKVSKHHSVAKDEVDRKAGVISDLKGKLERMKHDFELKMRNELVAKKEDVVRAQAQSEIENTKKEELCKNTNLRQENAQLTLKLQQMAEDNRILQKEKQSLNANYSEINTHYNRLYEEARHLMYDLERKEHDINYLKATLRDSSENDATIPYQISMSKLQKDMDAIRAENDNVQKMWLESQKDIHKCKNEMSRLKDDNVYLRVEFTCNSTPSY</sequence>
<dbReference type="OrthoDB" id="2137001at2759"/>
<dbReference type="InterPro" id="IPR037386">
    <property type="entry name" value="CCDC40"/>
</dbReference>
<dbReference type="GO" id="GO:0005737">
    <property type="term" value="C:cytoplasm"/>
    <property type="evidence" value="ECO:0007669"/>
    <property type="project" value="TreeGrafter"/>
</dbReference>
<keyword evidence="1" id="KW-0175">Coiled coil</keyword>
<dbReference type="GO" id="GO:0035082">
    <property type="term" value="P:axoneme assembly"/>
    <property type="evidence" value="ECO:0007669"/>
    <property type="project" value="InterPro"/>
</dbReference>
<dbReference type="EMBL" id="QEAP01002015">
    <property type="protein sequence ID" value="TPX38692.1"/>
    <property type="molecule type" value="Genomic_DNA"/>
</dbReference>
<organism evidence="2 3">
    <name type="scientific">Chytriomyces confervae</name>
    <dbReference type="NCBI Taxonomy" id="246404"/>
    <lineage>
        <taxon>Eukaryota</taxon>
        <taxon>Fungi</taxon>
        <taxon>Fungi incertae sedis</taxon>
        <taxon>Chytridiomycota</taxon>
        <taxon>Chytridiomycota incertae sedis</taxon>
        <taxon>Chytridiomycetes</taxon>
        <taxon>Chytridiales</taxon>
        <taxon>Chytriomycetaceae</taxon>
        <taxon>Chytriomyces</taxon>
    </lineage>
</organism>
<dbReference type="PANTHER" id="PTHR16275">
    <property type="entry name" value="COILED-COIL DOMAIN-CONTAINING PROTEIN 40"/>
    <property type="match status" value="1"/>
</dbReference>
<accession>A0A507CGR0</accession>
<reference evidence="2 3" key="1">
    <citation type="journal article" date="2019" name="Sci. Rep.">
        <title>Comparative genomics of chytrid fungi reveal insights into the obligate biotrophic and pathogenic lifestyle of Synchytrium endobioticum.</title>
        <authorList>
            <person name="van de Vossenberg B.T.L.H."/>
            <person name="Warris S."/>
            <person name="Nguyen H.D.T."/>
            <person name="van Gent-Pelzer M.P.E."/>
            <person name="Joly D.L."/>
            <person name="van de Geest H.C."/>
            <person name="Bonants P.J.M."/>
            <person name="Smith D.S."/>
            <person name="Levesque C.A."/>
            <person name="van der Lee T.A.J."/>
        </authorList>
    </citation>
    <scope>NUCLEOTIDE SEQUENCE [LARGE SCALE GENOMIC DNA]</scope>
    <source>
        <strain evidence="2 3">CBS 675.73</strain>
    </source>
</reference>
<comment type="caution">
    <text evidence="2">The sequence shown here is derived from an EMBL/GenBank/DDBJ whole genome shotgun (WGS) entry which is preliminary data.</text>
</comment>